<protein>
    <submittedName>
        <fullName evidence="2">Damage-inducible protein CinA</fullName>
    </submittedName>
</protein>
<dbReference type="InterPro" id="IPR036653">
    <property type="entry name" value="CinA-like_C"/>
</dbReference>
<dbReference type="Pfam" id="PF02464">
    <property type="entry name" value="CinA"/>
    <property type="match status" value="1"/>
</dbReference>
<name>A0A432WLQ9_9GAMM</name>
<dbReference type="RefSeq" id="WP_126797800.1">
    <property type="nucleotide sequence ID" value="NZ_PIPO01000001.1"/>
</dbReference>
<dbReference type="EMBL" id="PIPO01000001">
    <property type="protein sequence ID" value="RUO34752.1"/>
    <property type="molecule type" value="Genomic_DNA"/>
</dbReference>
<gene>
    <name evidence="2" type="ORF">CWE14_01785</name>
</gene>
<proteinExistence type="predicted"/>
<organism evidence="2 3">
    <name type="scientific">Aliidiomarina soli</name>
    <dbReference type="NCBI Taxonomy" id="1928574"/>
    <lineage>
        <taxon>Bacteria</taxon>
        <taxon>Pseudomonadati</taxon>
        <taxon>Pseudomonadota</taxon>
        <taxon>Gammaproteobacteria</taxon>
        <taxon>Alteromonadales</taxon>
        <taxon>Idiomarinaceae</taxon>
        <taxon>Aliidiomarina</taxon>
    </lineage>
</organism>
<dbReference type="SUPFAM" id="SSF142433">
    <property type="entry name" value="CinA-like"/>
    <property type="match status" value="1"/>
</dbReference>
<evidence type="ECO:0000313" key="3">
    <source>
        <dbReference type="Proteomes" id="UP000287823"/>
    </source>
</evidence>
<dbReference type="InterPro" id="IPR008136">
    <property type="entry name" value="CinA_C"/>
</dbReference>
<sequence>MYSELTGVLDELASWLTAKGARLATAESCTGGMIASRITDRAGSSEWFEGAVVSYSNAMKKQLLGVSSFTLQSHGAVSQSCAEQMAAGVRRLCGCEYSIATTGIAGPGGGSDDKPVGTVWLAWQGPDFTRSERILLAGNRDKVRVETTFHALNVLLKLIKSK</sequence>
<feature type="domain" description="CinA C-terminal" evidence="1">
    <location>
        <begin position="10"/>
        <end position="158"/>
    </location>
</feature>
<keyword evidence="3" id="KW-1185">Reference proteome</keyword>
<accession>A0A432WLQ9</accession>
<reference evidence="2 3" key="1">
    <citation type="journal article" date="2011" name="Front. Microbiol.">
        <title>Genomic signatures of strain selection and enhancement in Bacillus atrophaeus var. globigii, a historical biowarfare simulant.</title>
        <authorList>
            <person name="Gibbons H.S."/>
            <person name="Broomall S.M."/>
            <person name="McNew L.A."/>
            <person name="Daligault H."/>
            <person name="Chapman C."/>
            <person name="Bruce D."/>
            <person name="Karavis M."/>
            <person name="Krepps M."/>
            <person name="McGregor P.A."/>
            <person name="Hong C."/>
            <person name="Park K.H."/>
            <person name="Akmal A."/>
            <person name="Feldman A."/>
            <person name="Lin J.S."/>
            <person name="Chang W.E."/>
            <person name="Higgs B.W."/>
            <person name="Demirev P."/>
            <person name="Lindquist J."/>
            <person name="Liem A."/>
            <person name="Fochler E."/>
            <person name="Read T.D."/>
            <person name="Tapia R."/>
            <person name="Johnson S."/>
            <person name="Bishop-Lilly K.A."/>
            <person name="Detter C."/>
            <person name="Han C."/>
            <person name="Sozhamannan S."/>
            <person name="Rosenzweig C.N."/>
            <person name="Skowronski E.W."/>
        </authorList>
    </citation>
    <scope>NUCLEOTIDE SEQUENCE [LARGE SCALE GENOMIC DNA]</scope>
    <source>
        <strain evidence="2 3">Y4G10-17</strain>
    </source>
</reference>
<evidence type="ECO:0000259" key="1">
    <source>
        <dbReference type="Pfam" id="PF02464"/>
    </source>
</evidence>
<dbReference type="NCBIfam" id="TIGR00199">
    <property type="entry name" value="PncC_domain"/>
    <property type="match status" value="1"/>
</dbReference>
<evidence type="ECO:0000313" key="2">
    <source>
        <dbReference type="EMBL" id="RUO34752.1"/>
    </source>
</evidence>
<comment type="caution">
    <text evidence="2">The sequence shown here is derived from an EMBL/GenBank/DDBJ whole genome shotgun (WGS) entry which is preliminary data.</text>
</comment>
<dbReference type="Gene3D" id="3.90.950.20">
    <property type="entry name" value="CinA-like"/>
    <property type="match status" value="1"/>
</dbReference>
<dbReference type="AlphaFoldDB" id="A0A432WLQ9"/>
<dbReference type="Proteomes" id="UP000287823">
    <property type="component" value="Unassembled WGS sequence"/>
</dbReference>